<evidence type="ECO:0000256" key="1">
    <source>
        <dbReference type="SAM" id="Phobius"/>
    </source>
</evidence>
<organism evidence="2 3">
    <name type="scientific">Rhodococcus phage Partridge</name>
    <dbReference type="NCBI Taxonomy" id="1897441"/>
    <lineage>
        <taxon>Viruses</taxon>
        <taxon>Duplodnaviria</taxon>
        <taxon>Heunggongvirae</taxon>
        <taxon>Uroviricota</taxon>
        <taxon>Caudoviricetes</taxon>
        <taxon>Rerduovirus</taxon>
        <taxon>Rhodococcus virus Takoda</taxon>
    </lineage>
</organism>
<keyword evidence="1" id="KW-0812">Transmembrane</keyword>
<proteinExistence type="predicted"/>
<feature type="transmembrane region" description="Helical" evidence="1">
    <location>
        <begin position="42"/>
        <end position="66"/>
    </location>
</feature>
<keyword evidence="1" id="KW-1133">Transmembrane helix</keyword>
<reference evidence="2 3" key="1">
    <citation type="submission" date="2016-08" db="EMBL/GenBank/DDBJ databases">
        <authorList>
            <person name="Hancock A.M."/>
            <person name="Richers M.J."/>
            <person name="Aulds L.B."/>
            <person name="Broadway M.L."/>
            <person name="Bryant E.N."/>
            <person name="Carroll B.M."/>
            <person name="Cheathem S.K."/>
            <person name="Crawford M.B."/>
            <person name="Dicus A.P."/>
            <person name="Gates S.D."/>
            <person name="Hawkins J.N."/>
            <person name="Jeansonne R.S."/>
            <person name="Jester R.T."/>
            <person name="Kim M.J."/>
            <person name="Lambert S.B."/>
            <person name="May H.R."/>
            <person name="Nguyen A.V."/>
            <person name="Patel A.S."/>
            <person name="Pham P."/>
            <person name="Robinson K.L."/>
            <person name="Sharma S."/>
            <person name="Shrestha S."/>
            <person name="Skains R.G."/>
            <person name="Johnson L."/>
            <person name="Duong Q.-N."/>
            <person name="Jeanfreau V.G."/>
            <person name="Alonzo F.L."/>
            <person name="Wiedemeier A.M.D."/>
            <person name="Gissendanner C.R."/>
            <person name="Findley A.M."/>
            <person name="Bollivar D."/>
            <person name="Garlena R.A."/>
            <person name="Russell D.A."/>
            <person name="Pope W.H."/>
            <person name="Jacobs-Sera D."/>
            <person name="Hendrix R.W."/>
            <person name="Hatfull G.F."/>
        </authorList>
    </citation>
    <scope>NUCLEOTIDE SEQUENCE [LARGE SCALE GENOMIC DNA]</scope>
</reference>
<accession>A0A1I9S7U7</accession>
<dbReference type="EMBL" id="KX712237">
    <property type="protein sequence ID" value="AOZ62853.1"/>
    <property type="molecule type" value="Genomic_DNA"/>
</dbReference>
<evidence type="ECO:0000313" key="2">
    <source>
        <dbReference type="EMBL" id="AOZ62853.1"/>
    </source>
</evidence>
<evidence type="ECO:0000313" key="3">
    <source>
        <dbReference type="Proteomes" id="UP000226094"/>
    </source>
</evidence>
<protein>
    <submittedName>
        <fullName evidence="2">Uncharacterized protein</fullName>
    </submittedName>
</protein>
<keyword evidence="1" id="KW-0472">Membrane</keyword>
<name>A0A1I9S7U7_9CAUD</name>
<gene>
    <name evidence="2" type="ORF">SEA_PARTRIDGE_31</name>
</gene>
<dbReference type="Proteomes" id="UP000226094">
    <property type="component" value="Segment"/>
</dbReference>
<sequence>MTFILLALALVLATVAFISTAGVLGGAEAILDNDPWFSGRDYLLLAALYVVAVASIAGTIATILALF</sequence>